<dbReference type="InterPro" id="IPR006094">
    <property type="entry name" value="Oxid_FAD_bind_N"/>
</dbReference>
<dbReference type="InterPro" id="IPR016164">
    <property type="entry name" value="FAD-linked_Oxase-like_C"/>
</dbReference>
<dbReference type="Gene3D" id="3.30.465.10">
    <property type="match status" value="1"/>
</dbReference>
<dbReference type="Gene3D" id="1.10.45.10">
    <property type="entry name" value="Vanillyl-alcohol Oxidase, Chain A, domain 4"/>
    <property type="match status" value="1"/>
</dbReference>
<dbReference type="InterPro" id="IPR051914">
    <property type="entry name" value="FAD-linked_OxidoTrans_Type4"/>
</dbReference>
<evidence type="ECO:0000313" key="7">
    <source>
        <dbReference type="EMBL" id="AXV07907.1"/>
    </source>
</evidence>
<evidence type="ECO:0000256" key="4">
    <source>
        <dbReference type="ARBA" id="ARBA00022827"/>
    </source>
</evidence>
<dbReference type="InterPro" id="IPR016171">
    <property type="entry name" value="Vanillyl_alc_oxidase_C-sub2"/>
</dbReference>
<evidence type="ECO:0000256" key="3">
    <source>
        <dbReference type="ARBA" id="ARBA00022630"/>
    </source>
</evidence>
<dbReference type="RefSeq" id="WP_216826078.1">
    <property type="nucleotide sequence ID" value="NZ_CP031165.1"/>
</dbReference>
<dbReference type="PROSITE" id="PS51387">
    <property type="entry name" value="FAD_PCMH"/>
    <property type="match status" value="1"/>
</dbReference>
<dbReference type="FunFam" id="1.10.45.10:FF:000001">
    <property type="entry name" value="D-lactate dehydrogenase mitochondrial"/>
    <property type="match status" value="1"/>
</dbReference>
<dbReference type="Pfam" id="PF01565">
    <property type="entry name" value="FAD_binding_4"/>
    <property type="match status" value="1"/>
</dbReference>
<dbReference type="GO" id="GO:0071949">
    <property type="term" value="F:FAD binding"/>
    <property type="evidence" value="ECO:0007669"/>
    <property type="project" value="InterPro"/>
</dbReference>
<keyword evidence="5" id="KW-0560">Oxidoreductase</keyword>
<dbReference type="PANTHER" id="PTHR42934:SF2">
    <property type="entry name" value="GLYCOLATE OXIDASE SUBUNIT GLCD"/>
    <property type="match status" value="1"/>
</dbReference>
<evidence type="ECO:0000259" key="6">
    <source>
        <dbReference type="PROSITE" id="PS51387"/>
    </source>
</evidence>
<evidence type="ECO:0000256" key="2">
    <source>
        <dbReference type="ARBA" id="ARBA00008000"/>
    </source>
</evidence>
<comment type="similarity">
    <text evidence="2">Belongs to the FAD-binding oxidoreductase/transferase type 4 family.</text>
</comment>
<protein>
    <submittedName>
        <fullName evidence="7">Glycolate dehydrogenase, subunit GlcD</fullName>
    </submittedName>
</protein>
<dbReference type="Pfam" id="PF02913">
    <property type="entry name" value="FAD-oxidase_C"/>
    <property type="match status" value="1"/>
</dbReference>
<dbReference type="InterPro" id="IPR036318">
    <property type="entry name" value="FAD-bd_PCMH-like_sf"/>
</dbReference>
<dbReference type="InterPro" id="IPR004113">
    <property type="entry name" value="FAD-bd_oxidored_4_C"/>
</dbReference>
<proteinExistence type="inferred from homology"/>
<keyword evidence="3" id="KW-0285">Flavoprotein</keyword>
<keyword evidence="4" id="KW-0274">FAD</keyword>
<dbReference type="EMBL" id="CP031165">
    <property type="protein sequence ID" value="AXV07907.1"/>
    <property type="molecule type" value="Genomic_DNA"/>
</dbReference>
<dbReference type="GO" id="GO:0016491">
    <property type="term" value="F:oxidoreductase activity"/>
    <property type="evidence" value="ECO:0007669"/>
    <property type="project" value="UniProtKB-KW"/>
</dbReference>
<evidence type="ECO:0000256" key="1">
    <source>
        <dbReference type="ARBA" id="ARBA00001974"/>
    </source>
</evidence>
<name>A0A346Y0B0_9ACTN</name>
<dbReference type="FunFam" id="3.30.70.2740:FF:000001">
    <property type="entry name" value="D-lactate dehydrogenase mitochondrial"/>
    <property type="match status" value="1"/>
</dbReference>
<dbReference type="KEGG" id="euz:DVS28_a3232"/>
<gene>
    <name evidence="7" type="ORF">DVS28_a3232</name>
</gene>
<keyword evidence="8" id="KW-1185">Reference proteome</keyword>
<reference evidence="7 8" key="1">
    <citation type="submission" date="2018-09" db="EMBL/GenBank/DDBJ databases">
        <title>Complete genome sequence of Euzebya sp. DY32-46 isolated from seawater of Pacific Ocean.</title>
        <authorList>
            <person name="Xu L."/>
            <person name="Wu Y.-H."/>
            <person name="Xu X.-W."/>
        </authorList>
    </citation>
    <scope>NUCLEOTIDE SEQUENCE [LARGE SCALE GENOMIC DNA]</scope>
    <source>
        <strain evidence="7 8">DY32-46</strain>
    </source>
</reference>
<accession>A0A346Y0B0</accession>
<dbReference type="PANTHER" id="PTHR42934">
    <property type="entry name" value="GLYCOLATE OXIDASE SUBUNIT GLCD"/>
    <property type="match status" value="1"/>
</dbReference>
<evidence type="ECO:0000256" key="5">
    <source>
        <dbReference type="ARBA" id="ARBA00023002"/>
    </source>
</evidence>
<dbReference type="SUPFAM" id="SSF56176">
    <property type="entry name" value="FAD-binding/transporter-associated domain-like"/>
    <property type="match status" value="1"/>
</dbReference>
<sequence length="471" mass="49939">MRTPTETHPVPEHVAAALDELTRALPAGRLLTDPDVLSSYRTDRAPDLRAGTPAAVVRVRSTGEVQQVMRAATRHRVPVVPRGAGAGLHGGSNAVDDGIVLSMEAMTSILDVDPADRLCEVEPGIMNLALKEELAVDGLWYAPDPASMAFCSIGGNVATNAGGLCCLKYGVTRDWVAGLEVVLADGRVIETGSRTIKSVAGYDLTSLIVGSEGTLGVVTRARLRIRPLPPPASTLVAFFGDLGDAGRAVVEICEGEPPALLEIMDASTIRAVEEWQRMDLDTDAAALLLMRSDVAVDRSGHVAAMEEICARHGATFVARTDDPDEGEAFLQARRLALPAVERHGVALLEDVGVPRSQVPALLASTGRIAEHRGTEIYSYGHAGDGNMHPTLRWDHDDADGKARAMQAFDDILEAALALGGTVTGEHGVGLLKEQWLPREIGADAMDVQQAIKDALDPAGILNPGKMALRLR</sequence>
<dbReference type="InterPro" id="IPR016169">
    <property type="entry name" value="FAD-bd_PCMH_sub2"/>
</dbReference>
<feature type="domain" description="FAD-binding PCMH-type" evidence="6">
    <location>
        <begin position="49"/>
        <end position="228"/>
    </location>
</feature>
<dbReference type="Proteomes" id="UP000264006">
    <property type="component" value="Chromosome"/>
</dbReference>
<organism evidence="7 8">
    <name type="scientific">Euzebya pacifica</name>
    <dbReference type="NCBI Taxonomy" id="1608957"/>
    <lineage>
        <taxon>Bacteria</taxon>
        <taxon>Bacillati</taxon>
        <taxon>Actinomycetota</taxon>
        <taxon>Nitriliruptoria</taxon>
        <taxon>Euzebyales</taxon>
    </lineage>
</organism>
<dbReference type="Gene3D" id="3.30.70.2740">
    <property type="match status" value="1"/>
</dbReference>
<dbReference type="InterPro" id="IPR016166">
    <property type="entry name" value="FAD-bd_PCMH"/>
</dbReference>
<comment type="cofactor">
    <cofactor evidence="1">
        <name>FAD</name>
        <dbReference type="ChEBI" id="CHEBI:57692"/>
    </cofactor>
</comment>
<dbReference type="SUPFAM" id="SSF55103">
    <property type="entry name" value="FAD-linked oxidases, C-terminal domain"/>
    <property type="match status" value="1"/>
</dbReference>
<dbReference type="AlphaFoldDB" id="A0A346Y0B0"/>
<evidence type="ECO:0000313" key="8">
    <source>
        <dbReference type="Proteomes" id="UP000264006"/>
    </source>
</evidence>